<dbReference type="FunFam" id="1.10.10.2830:FF:000001">
    <property type="entry name" value="Chromosome partitioning protein ParB"/>
    <property type="match status" value="1"/>
</dbReference>
<dbReference type="InterPro" id="IPR004437">
    <property type="entry name" value="ParB/RepB/Spo0J"/>
</dbReference>
<keyword evidence="7" id="KW-1185">Reference proteome</keyword>
<dbReference type="Pfam" id="PF02195">
    <property type="entry name" value="ParB_N"/>
    <property type="match status" value="1"/>
</dbReference>
<dbReference type="Gene3D" id="1.10.10.2830">
    <property type="match status" value="1"/>
</dbReference>
<dbReference type="Pfam" id="PF17762">
    <property type="entry name" value="HTH_ParB"/>
    <property type="match status" value="1"/>
</dbReference>
<evidence type="ECO:0000256" key="2">
    <source>
        <dbReference type="ARBA" id="ARBA00022829"/>
    </source>
</evidence>
<dbReference type="GO" id="GO:0003677">
    <property type="term" value="F:DNA binding"/>
    <property type="evidence" value="ECO:0007669"/>
    <property type="project" value="UniProtKB-KW"/>
</dbReference>
<accession>A0A3N0AWZ2</accession>
<dbReference type="InterPro" id="IPR041468">
    <property type="entry name" value="HTH_ParB/Spo0J"/>
</dbReference>
<dbReference type="InterPro" id="IPR050336">
    <property type="entry name" value="Chromosome_partition/occlusion"/>
</dbReference>
<protein>
    <submittedName>
        <fullName evidence="6">Chromosome partitioning protein ParB</fullName>
    </submittedName>
</protein>
<feature type="compositionally biased region" description="Polar residues" evidence="4">
    <location>
        <begin position="108"/>
        <end position="131"/>
    </location>
</feature>
<name>A0A3N0AWZ2_9ACTN</name>
<gene>
    <name evidence="6" type="ORF">DMP06_08410</name>
</gene>
<feature type="compositionally biased region" description="Basic and acidic residues" evidence="4">
    <location>
        <begin position="28"/>
        <end position="65"/>
    </location>
</feature>
<dbReference type="AlphaFoldDB" id="A0A3N0AWZ2"/>
<proteinExistence type="inferred from homology"/>
<evidence type="ECO:0000313" key="7">
    <source>
        <dbReference type="Proteomes" id="UP000269591"/>
    </source>
</evidence>
<dbReference type="InterPro" id="IPR036086">
    <property type="entry name" value="ParB/Sulfiredoxin_sf"/>
</dbReference>
<dbReference type="OrthoDB" id="9802051at2"/>
<dbReference type="GO" id="GO:0007059">
    <property type="term" value="P:chromosome segregation"/>
    <property type="evidence" value="ECO:0007669"/>
    <property type="project" value="UniProtKB-KW"/>
</dbReference>
<dbReference type="NCBIfam" id="TIGR00180">
    <property type="entry name" value="parB_part"/>
    <property type="match status" value="1"/>
</dbReference>
<comment type="caution">
    <text evidence="6">The sequence shown here is derived from an EMBL/GenBank/DDBJ whole genome shotgun (WGS) entry which is preliminary data.</text>
</comment>
<dbReference type="PANTHER" id="PTHR33375:SF1">
    <property type="entry name" value="CHROMOSOME-PARTITIONING PROTEIN PARB-RELATED"/>
    <property type="match status" value="1"/>
</dbReference>
<evidence type="ECO:0000313" key="6">
    <source>
        <dbReference type="EMBL" id="RNL38856.1"/>
    </source>
</evidence>
<reference evidence="7" key="1">
    <citation type="submission" date="2018-05" db="EMBL/GenBank/DDBJ databases">
        <title>Genome Sequencing of selected type strains of the family Eggerthellaceae.</title>
        <authorList>
            <person name="Danylec N."/>
            <person name="Stoll D.A."/>
            <person name="Doetsch A."/>
            <person name="Huch M."/>
        </authorList>
    </citation>
    <scope>NUCLEOTIDE SEQUENCE [LARGE SCALE GENOMIC DNA]</scope>
    <source>
        <strain evidence="7">DSM 24851</strain>
    </source>
</reference>
<dbReference type="SMART" id="SM00470">
    <property type="entry name" value="ParB"/>
    <property type="match status" value="1"/>
</dbReference>
<feature type="domain" description="ParB-like N-terminal" evidence="5">
    <location>
        <begin position="160"/>
        <end position="249"/>
    </location>
</feature>
<feature type="region of interest" description="Disordered" evidence="4">
    <location>
        <begin position="108"/>
        <end position="134"/>
    </location>
</feature>
<dbReference type="CDD" id="cd16393">
    <property type="entry name" value="SPO0J_N"/>
    <property type="match status" value="1"/>
</dbReference>
<evidence type="ECO:0000256" key="3">
    <source>
        <dbReference type="ARBA" id="ARBA00023125"/>
    </source>
</evidence>
<evidence type="ECO:0000256" key="4">
    <source>
        <dbReference type="SAM" id="MobiDB-lite"/>
    </source>
</evidence>
<feature type="region of interest" description="Disordered" evidence="4">
    <location>
        <begin position="1"/>
        <end position="73"/>
    </location>
</feature>
<dbReference type="EMBL" id="QIBX01000015">
    <property type="protein sequence ID" value="RNL38856.1"/>
    <property type="molecule type" value="Genomic_DNA"/>
</dbReference>
<dbReference type="Gene3D" id="3.90.1530.30">
    <property type="match status" value="1"/>
</dbReference>
<organism evidence="6 7">
    <name type="scientific">Slackia equolifaciens</name>
    <dbReference type="NCBI Taxonomy" id="498718"/>
    <lineage>
        <taxon>Bacteria</taxon>
        <taxon>Bacillati</taxon>
        <taxon>Actinomycetota</taxon>
        <taxon>Coriobacteriia</taxon>
        <taxon>Eggerthellales</taxon>
        <taxon>Eggerthellaceae</taxon>
        <taxon>Slackia</taxon>
    </lineage>
</organism>
<dbReference type="Proteomes" id="UP000269591">
    <property type="component" value="Unassembled WGS sequence"/>
</dbReference>
<keyword evidence="2" id="KW-0159">Chromosome partition</keyword>
<dbReference type="PANTHER" id="PTHR33375">
    <property type="entry name" value="CHROMOSOME-PARTITIONING PROTEIN PARB-RELATED"/>
    <property type="match status" value="1"/>
</dbReference>
<evidence type="ECO:0000256" key="1">
    <source>
        <dbReference type="ARBA" id="ARBA00006295"/>
    </source>
</evidence>
<dbReference type="FunFam" id="3.90.1530.30:FF:000001">
    <property type="entry name" value="Chromosome partitioning protein ParB"/>
    <property type="match status" value="1"/>
</dbReference>
<dbReference type="InterPro" id="IPR003115">
    <property type="entry name" value="ParB_N"/>
</dbReference>
<dbReference type="GO" id="GO:0005694">
    <property type="term" value="C:chromosome"/>
    <property type="evidence" value="ECO:0007669"/>
    <property type="project" value="TreeGrafter"/>
</dbReference>
<dbReference type="SUPFAM" id="SSF110849">
    <property type="entry name" value="ParB/Sulfiredoxin"/>
    <property type="match status" value="1"/>
</dbReference>
<sequence length="420" mass="46445">MQPARPAASSSEVEREKTPATPTPAVDSVERRIAPARTAEREVIREEDLPQEERAVLDGEKKESSSIKSATESVKPTIAVKDVIAKKELIEDNDGVTIVGVVERVPQTSAQQGASPHGGISQNPTTVSSAASVRPANTIGTNAAKEKLAADALEGNNIAVEVDIERVKPNPDQPRMHFNKDELEELSSSIQKDGLLQPIVVRKVEDDYEIIAGERRWQACKLAKMEKVPVRVIEADDMKVLELALIENLQRSDLNPIEEAYGYKRMMERGGRTQSEVAAAVSKGRSTIANALRLLDLPEEAQQLLYEERITAGHARAILSIPTEEGRQKLTDKLKKEKLSVREAESIARLFAGRAKAASQPPRPPMPKIYKTTAKSLTEEWGTKVRIRSANGKNKIEIEFKDEEDLQRLLEKMHEGHEEA</sequence>
<keyword evidence="3" id="KW-0238">DNA-binding</keyword>
<evidence type="ECO:0000259" key="5">
    <source>
        <dbReference type="SMART" id="SM00470"/>
    </source>
</evidence>
<comment type="similarity">
    <text evidence="1">Belongs to the ParB family.</text>
</comment>